<organism evidence="5 7">
    <name type="scientific">Pseudomonas aeruginosa</name>
    <dbReference type="NCBI Taxonomy" id="287"/>
    <lineage>
        <taxon>Bacteria</taxon>
        <taxon>Pseudomonadati</taxon>
        <taxon>Pseudomonadota</taxon>
        <taxon>Gammaproteobacteria</taxon>
        <taxon>Pseudomonadales</taxon>
        <taxon>Pseudomonadaceae</taxon>
        <taxon>Pseudomonas</taxon>
    </lineage>
</organism>
<feature type="domain" description="SGNH" evidence="3">
    <location>
        <begin position="391"/>
        <end position="625"/>
    </location>
</feature>
<dbReference type="InterPro" id="IPR050879">
    <property type="entry name" value="Acyltransferase_3"/>
</dbReference>
<sequence length="628" mass="70023">MIFRQDINALRALAVSLVILFHFGVPCFEGGFVGVDVFFVLSGYLMTKAIVPALKSGRFEFCSFYHARAKRIIPALLVLCVVVTLFGYFCLPVDEFRTLGREVKSSLLFYSNFALAASSGYFESPKAEHWLLHTWSLSVEWQFYIVYPVLLLGLYRFLGIRWLFAGVLIAGVLSYIFSVYLTSSFPNHAFYMLPARAFELLAGAAVYLCPVVLRSSLRPVTLLVGAILIIACALLVTESLAWPGYLAGIPVLGTALVIMAACDAKVFQLAPVQYLGNISYSAYLWHWPVVVLLYFCGLLSSLTWTVLGIAFSLMVASLSYRYVECRFRTKSERPGWSLGYYFSITILAVSVSAGVSSVVKRYPNLRSADLEQGQPKYASSLYEQHCTPNSYGAADCILGEGDVKVILFGDSHAQSHAAAVQIHNRGAAVGWALGGCPMLVDFSMRDKERERKCQRFNREKLEILSSNYIGVPVVLFNYYQLYMEHNSGSFVYEVDGRGGSHLRASYEAQFESVVCGIAKTHPVYLVKQTPRMPFSVYKGAALQERLFNTKVDFSIPFSEHLRRTVEANRLIDSVAKNCNVKMIDPAPLLCPNGRCLGTLNHEPLYFDDNHLVDAGNKLIQGVFLQVFD</sequence>
<gene>
    <name evidence="4" type="primary">oatA_2</name>
    <name evidence="5" type="ORF">DT376_19685</name>
    <name evidence="4" type="ORF">PAERUG_P19_London_7_VIM_2_05_10_05079</name>
</gene>
<dbReference type="AlphaFoldDB" id="A0A2K4Y2N8"/>
<feature type="transmembrane region" description="Helical" evidence="1">
    <location>
        <begin position="193"/>
        <end position="213"/>
    </location>
</feature>
<evidence type="ECO:0000259" key="2">
    <source>
        <dbReference type="Pfam" id="PF01757"/>
    </source>
</evidence>
<dbReference type="RefSeq" id="WP_023111168.1">
    <property type="nucleotide sequence ID" value="NZ_BSAZ01000057.1"/>
</dbReference>
<feature type="transmembrane region" description="Helical" evidence="1">
    <location>
        <begin position="163"/>
        <end position="181"/>
    </location>
</feature>
<evidence type="ECO:0000313" key="7">
    <source>
        <dbReference type="Proteomes" id="UP000253594"/>
    </source>
</evidence>
<feature type="transmembrane region" description="Helical" evidence="1">
    <location>
        <begin position="301"/>
        <end position="323"/>
    </location>
</feature>
<feature type="domain" description="Acyltransferase 3" evidence="2">
    <location>
        <begin position="6"/>
        <end position="318"/>
    </location>
</feature>
<feature type="transmembrane region" description="Helical" evidence="1">
    <location>
        <begin position="220"/>
        <end position="236"/>
    </location>
</feature>
<dbReference type="GO" id="GO:0016747">
    <property type="term" value="F:acyltransferase activity, transferring groups other than amino-acyl groups"/>
    <property type="evidence" value="ECO:0007669"/>
    <property type="project" value="InterPro"/>
</dbReference>
<dbReference type="GO" id="GO:0009103">
    <property type="term" value="P:lipopolysaccharide biosynthetic process"/>
    <property type="evidence" value="ECO:0007669"/>
    <property type="project" value="TreeGrafter"/>
</dbReference>
<dbReference type="Proteomes" id="UP000253594">
    <property type="component" value="Unassembled WGS sequence"/>
</dbReference>
<keyword evidence="5" id="KW-0808">Transferase</keyword>
<reference evidence="4" key="2">
    <citation type="submission" date="2015-06" db="EMBL/GenBank/DDBJ databases">
        <authorList>
            <person name="Radhakrishnan R."/>
            <person name="Underwood A."/>
            <person name="Al-Shahib A."/>
        </authorList>
    </citation>
    <scope>NUCLEOTIDE SEQUENCE</scope>
    <source>
        <strain evidence="4">P19_London_7_VIM_2_05_10</strain>
    </source>
</reference>
<feature type="transmembrane region" description="Helical" evidence="1">
    <location>
        <begin position="141"/>
        <end position="158"/>
    </location>
</feature>
<evidence type="ECO:0000256" key="1">
    <source>
        <dbReference type="SAM" id="Phobius"/>
    </source>
</evidence>
<comment type="caution">
    <text evidence="5">The sequence shown here is derived from an EMBL/GenBank/DDBJ whole genome shotgun (WGS) entry which is preliminary data.</text>
</comment>
<dbReference type="InterPro" id="IPR043968">
    <property type="entry name" value="SGNH"/>
</dbReference>
<protein>
    <submittedName>
        <fullName evidence="5">Acyltransferase</fullName>
    </submittedName>
    <submittedName>
        <fullName evidence="4">O-acetyltransferase OatA</fullName>
        <ecNumber evidence="4">2.3.1.-</ecNumber>
    </submittedName>
</protein>
<feature type="transmembrane region" description="Helical" evidence="1">
    <location>
        <begin position="7"/>
        <end position="25"/>
    </location>
</feature>
<accession>A0A2K4Y2N8</accession>
<evidence type="ECO:0000313" key="5">
    <source>
        <dbReference type="EMBL" id="RCI73185.1"/>
    </source>
</evidence>
<feature type="transmembrane region" description="Helical" evidence="1">
    <location>
        <begin position="242"/>
        <end position="262"/>
    </location>
</feature>
<keyword evidence="5" id="KW-0012">Acyltransferase</keyword>
<reference evidence="6" key="1">
    <citation type="submission" date="2015-06" db="EMBL/GenBank/DDBJ databases">
        <authorList>
            <person name="Radhakrishnan Rajesh"/>
            <person name="Underwood Anthony"/>
            <person name="Al-Shahib Ali"/>
        </authorList>
    </citation>
    <scope>NUCLEOTIDE SEQUENCE [LARGE SCALE GENOMIC DNA]</scope>
    <source>
        <strain evidence="6">P19_London_7_VIM_2_05_10</strain>
    </source>
</reference>
<dbReference type="Pfam" id="PF19040">
    <property type="entry name" value="SGNH"/>
    <property type="match status" value="1"/>
</dbReference>
<dbReference type="GO" id="GO:0016020">
    <property type="term" value="C:membrane"/>
    <property type="evidence" value="ECO:0007669"/>
    <property type="project" value="TreeGrafter"/>
</dbReference>
<reference evidence="5 7" key="3">
    <citation type="submission" date="2018-07" db="EMBL/GenBank/DDBJ databases">
        <title>Mechanisms of high-level aminoglycoside resistance among Gram-negative pathogens in Brazil.</title>
        <authorList>
            <person name="Ballaben A.S."/>
            <person name="Darini A.L.C."/>
            <person name="Doi Y."/>
        </authorList>
    </citation>
    <scope>NUCLEOTIDE SEQUENCE [LARGE SCALE GENOMIC DNA]</scope>
    <source>
        <strain evidence="5 7">B2-305</strain>
    </source>
</reference>
<feature type="transmembrane region" description="Helical" evidence="1">
    <location>
        <begin position="274"/>
        <end position="295"/>
    </location>
</feature>
<feature type="transmembrane region" description="Helical" evidence="1">
    <location>
        <begin position="72"/>
        <end position="89"/>
    </location>
</feature>
<dbReference type="PANTHER" id="PTHR23028:SF53">
    <property type="entry name" value="ACYL_TRANSF_3 DOMAIN-CONTAINING PROTEIN"/>
    <property type="match status" value="1"/>
</dbReference>
<dbReference type="EMBL" id="QORE01000688">
    <property type="protein sequence ID" value="RCI73185.1"/>
    <property type="molecule type" value="Genomic_DNA"/>
</dbReference>
<keyword evidence="1" id="KW-1133">Transmembrane helix</keyword>
<feature type="transmembrane region" description="Helical" evidence="1">
    <location>
        <begin position="335"/>
        <end position="359"/>
    </location>
</feature>
<evidence type="ECO:0000259" key="3">
    <source>
        <dbReference type="Pfam" id="PF19040"/>
    </source>
</evidence>
<keyword evidence="1" id="KW-0472">Membrane</keyword>
<dbReference type="InterPro" id="IPR002656">
    <property type="entry name" value="Acyl_transf_3_dom"/>
</dbReference>
<name>A0A2K4Y2N8_PSEAI</name>
<dbReference type="Proteomes" id="UP000045039">
    <property type="component" value="Unassembled WGS sequence"/>
</dbReference>
<evidence type="ECO:0000313" key="4">
    <source>
        <dbReference type="EMBL" id="CRP63753.1"/>
    </source>
</evidence>
<proteinExistence type="predicted"/>
<dbReference type="PANTHER" id="PTHR23028">
    <property type="entry name" value="ACETYLTRANSFERASE"/>
    <property type="match status" value="1"/>
</dbReference>
<dbReference type="EMBL" id="CVVU01000234">
    <property type="protein sequence ID" value="CRP63753.1"/>
    <property type="molecule type" value="Genomic_DNA"/>
</dbReference>
<dbReference type="Pfam" id="PF01757">
    <property type="entry name" value="Acyl_transf_3"/>
    <property type="match status" value="1"/>
</dbReference>
<dbReference type="EC" id="2.3.1.-" evidence="4"/>
<evidence type="ECO:0000313" key="6">
    <source>
        <dbReference type="Proteomes" id="UP000045039"/>
    </source>
</evidence>
<keyword evidence="1" id="KW-0812">Transmembrane</keyword>